<organism evidence="7 8">
    <name type="scientific">Mycoplasma wenyonii</name>
    <dbReference type="NCBI Taxonomy" id="65123"/>
    <lineage>
        <taxon>Bacteria</taxon>
        <taxon>Bacillati</taxon>
        <taxon>Mycoplasmatota</taxon>
        <taxon>Mollicutes</taxon>
        <taxon>Mycoplasmataceae</taxon>
        <taxon>Mycoplasma</taxon>
    </lineage>
</organism>
<dbReference type="InterPro" id="IPR005359">
    <property type="entry name" value="UPF0154"/>
</dbReference>
<dbReference type="Pfam" id="PF03672">
    <property type="entry name" value="UPF0154"/>
    <property type="match status" value="1"/>
</dbReference>
<evidence type="ECO:0000256" key="2">
    <source>
        <dbReference type="ARBA" id="ARBA00006694"/>
    </source>
</evidence>
<dbReference type="Proteomes" id="UP000249762">
    <property type="component" value="Unassembled WGS sequence"/>
</dbReference>
<comment type="caution">
    <text evidence="7">The sequence shown here is derived from an EMBL/GenBank/DDBJ whole genome shotgun (WGS) entry which is preliminary data.</text>
</comment>
<dbReference type="AlphaFoldDB" id="A0A328PTM4"/>
<feature type="transmembrane region" description="Helical" evidence="6">
    <location>
        <begin position="14"/>
        <end position="32"/>
    </location>
</feature>
<evidence type="ECO:0000256" key="4">
    <source>
        <dbReference type="ARBA" id="ARBA00022989"/>
    </source>
</evidence>
<keyword evidence="5 6" id="KW-0472">Membrane</keyword>
<evidence type="ECO:0000256" key="1">
    <source>
        <dbReference type="ARBA" id="ARBA00004167"/>
    </source>
</evidence>
<dbReference type="EMBL" id="QKVO01000004">
    <property type="protein sequence ID" value="RAO95070.1"/>
    <property type="molecule type" value="Genomic_DNA"/>
</dbReference>
<evidence type="ECO:0000256" key="5">
    <source>
        <dbReference type="ARBA" id="ARBA00023136"/>
    </source>
</evidence>
<evidence type="ECO:0000313" key="7">
    <source>
        <dbReference type="EMBL" id="RAO95070.1"/>
    </source>
</evidence>
<keyword evidence="4 6" id="KW-1133">Transmembrane helix</keyword>
<dbReference type="SUPFAM" id="SSF47473">
    <property type="entry name" value="EF-hand"/>
    <property type="match status" value="1"/>
</dbReference>
<keyword evidence="8" id="KW-1185">Reference proteome</keyword>
<dbReference type="InterPro" id="IPR011992">
    <property type="entry name" value="EF-hand-dom_pair"/>
</dbReference>
<name>A0A328PTM4_9MOLU</name>
<evidence type="ECO:0000256" key="6">
    <source>
        <dbReference type="SAM" id="Phobius"/>
    </source>
</evidence>
<dbReference type="RefSeq" id="WP_112665313.1">
    <property type="nucleotide sequence ID" value="NZ_QKVO01000004.1"/>
</dbReference>
<proteinExistence type="inferred from homology"/>
<protein>
    <submittedName>
        <fullName evidence="7">YneF family protein</fullName>
    </submittedName>
</protein>
<keyword evidence="3 6" id="KW-0812">Transmembrane</keyword>
<reference evidence="8" key="1">
    <citation type="submission" date="2018-06" db="EMBL/GenBank/DDBJ databases">
        <authorList>
            <person name="Martinez Ocampo F."/>
            <person name="Quiroz Castaneda R.E."/>
            <person name="Rojas Lopez X."/>
        </authorList>
    </citation>
    <scope>NUCLEOTIDE SEQUENCE [LARGE SCALE GENOMIC DNA]</scope>
    <source>
        <strain evidence="8">INIFAP02</strain>
    </source>
</reference>
<sequence>MSFTSLVFADSTNIGWGVGLVCVFIFGILLGHKLTAKWFSRKVSKQNLISASQVREMYRQIGRTPTERQIRQMLAAVNNKQE</sequence>
<evidence type="ECO:0000256" key="3">
    <source>
        <dbReference type="ARBA" id="ARBA00022692"/>
    </source>
</evidence>
<dbReference type="OrthoDB" id="1769076at2"/>
<gene>
    <name evidence="7" type="ORF">DNK47_01515</name>
</gene>
<accession>A0A328PTM4</accession>
<evidence type="ECO:0000313" key="8">
    <source>
        <dbReference type="Proteomes" id="UP000249762"/>
    </source>
</evidence>
<dbReference type="GO" id="GO:0016020">
    <property type="term" value="C:membrane"/>
    <property type="evidence" value="ECO:0007669"/>
    <property type="project" value="UniProtKB-SubCell"/>
</dbReference>
<comment type="subcellular location">
    <subcellularLocation>
        <location evidence="1">Membrane</location>
        <topology evidence="1">Single-pass membrane protein</topology>
    </subcellularLocation>
</comment>
<comment type="similarity">
    <text evidence="2">Belongs to the UPF0154 family.</text>
</comment>